<dbReference type="EMBL" id="LGRX02004269">
    <property type="protein sequence ID" value="KAK3280768.1"/>
    <property type="molecule type" value="Genomic_DNA"/>
</dbReference>
<feature type="region of interest" description="Disordered" evidence="1">
    <location>
        <begin position="176"/>
        <end position="232"/>
    </location>
</feature>
<evidence type="ECO:0000256" key="1">
    <source>
        <dbReference type="SAM" id="MobiDB-lite"/>
    </source>
</evidence>
<organism evidence="2 3">
    <name type="scientific">Cymbomonas tetramitiformis</name>
    <dbReference type="NCBI Taxonomy" id="36881"/>
    <lineage>
        <taxon>Eukaryota</taxon>
        <taxon>Viridiplantae</taxon>
        <taxon>Chlorophyta</taxon>
        <taxon>Pyramimonadophyceae</taxon>
        <taxon>Pyramimonadales</taxon>
        <taxon>Pyramimonadaceae</taxon>
        <taxon>Cymbomonas</taxon>
    </lineage>
</organism>
<accession>A0AAE0GMI7</accession>
<name>A0AAE0GMI7_9CHLO</name>
<sequence>MPPPVTRSFANVISGTGFKVEAPDPEPYVHMNMLSAIDRPESGDGCATDDTGGEGVAPTQPPTRLGCGAPVTGLGRSFITSSLVCTRFVMCATAAPLTASGVGGAGAHVCTAPTVGGAGWAAPAAAMPAALPPAGSPDEWDPSEELSPDAIPPRRHGRHRARQGFWLAPWAGYIPTHPPPPPLSDAPPSPDYSPGPTTDEEEGEEPSSLNMPISATPAICSRNDSPPAPETDMLFTVTLLRVGRAVQETSSG</sequence>
<feature type="compositionally biased region" description="Pro residues" evidence="1">
    <location>
        <begin position="176"/>
        <end position="193"/>
    </location>
</feature>
<feature type="compositionally biased region" description="Acidic residues" evidence="1">
    <location>
        <begin position="138"/>
        <end position="147"/>
    </location>
</feature>
<dbReference type="AlphaFoldDB" id="A0AAE0GMI7"/>
<gene>
    <name evidence="2" type="ORF">CYMTET_11411</name>
</gene>
<comment type="caution">
    <text evidence="2">The sequence shown here is derived from an EMBL/GenBank/DDBJ whole genome shotgun (WGS) entry which is preliminary data.</text>
</comment>
<keyword evidence="3" id="KW-1185">Reference proteome</keyword>
<protein>
    <submittedName>
        <fullName evidence="2">Uncharacterized protein</fullName>
    </submittedName>
</protein>
<proteinExistence type="predicted"/>
<feature type="region of interest" description="Disordered" evidence="1">
    <location>
        <begin position="129"/>
        <end position="159"/>
    </location>
</feature>
<feature type="region of interest" description="Disordered" evidence="1">
    <location>
        <begin position="42"/>
        <end position="61"/>
    </location>
</feature>
<dbReference type="Proteomes" id="UP001190700">
    <property type="component" value="Unassembled WGS sequence"/>
</dbReference>
<reference evidence="2 3" key="1">
    <citation type="journal article" date="2015" name="Genome Biol. Evol.">
        <title>Comparative Genomics of a Bacterivorous Green Alga Reveals Evolutionary Causalities and Consequences of Phago-Mixotrophic Mode of Nutrition.</title>
        <authorList>
            <person name="Burns J.A."/>
            <person name="Paasch A."/>
            <person name="Narechania A."/>
            <person name="Kim E."/>
        </authorList>
    </citation>
    <scope>NUCLEOTIDE SEQUENCE [LARGE SCALE GENOMIC DNA]</scope>
    <source>
        <strain evidence="2 3">PLY_AMNH</strain>
    </source>
</reference>
<evidence type="ECO:0000313" key="3">
    <source>
        <dbReference type="Proteomes" id="UP001190700"/>
    </source>
</evidence>
<evidence type="ECO:0000313" key="2">
    <source>
        <dbReference type="EMBL" id="KAK3280768.1"/>
    </source>
</evidence>